<dbReference type="Gene3D" id="3.40.309.10">
    <property type="entry name" value="Aldehyde Dehydrogenase, Chain A, domain 2"/>
    <property type="match status" value="1"/>
</dbReference>
<dbReference type="SUPFAM" id="SSF53720">
    <property type="entry name" value="ALDH-like"/>
    <property type="match status" value="1"/>
</dbReference>
<keyword evidence="1" id="KW-0560">Oxidoreductase</keyword>
<dbReference type="PANTHER" id="PTHR43353:SF3">
    <property type="entry name" value="ALDEHYDE DEHYDROGENASE-RELATED"/>
    <property type="match status" value="1"/>
</dbReference>
<dbReference type="InterPro" id="IPR015590">
    <property type="entry name" value="Aldehyde_DH_dom"/>
</dbReference>
<dbReference type="PANTHER" id="PTHR43353">
    <property type="entry name" value="SUCCINATE-SEMIALDEHYDE DEHYDROGENASE, MITOCHONDRIAL"/>
    <property type="match status" value="1"/>
</dbReference>
<feature type="domain" description="Aldehyde dehydrogenase" evidence="2">
    <location>
        <begin position="4"/>
        <end position="277"/>
    </location>
</feature>
<evidence type="ECO:0000259" key="2">
    <source>
        <dbReference type="Pfam" id="PF00171"/>
    </source>
</evidence>
<dbReference type="Gene3D" id="3.40.605.10">
    <property type="entry name" value="Aldehyde Dehydrogenase, Chain A, domain 1"/>
    <property type="match status" value="1"/>
</dbReference>
<evidence type="ECO:0000313" key="4">
    <source>
        <dbReference type="Proteomes" id="UP000237755"/>
    </source>
</evidence>
<comment type="caution">
    <text evidence="3">The sequence shown here is derived from an EMBL/GenBank/DDBJ whole genome shotgun (WGS) entry which is preliminary data.</text>
</comment>
<dbReference type="InterPro" id="IPR016161">
    <property type="entry name" value="Ald_DH/histidinol_DH"/>
</dbReference>
<dbReference type="Proteomes" id="UP000237755">
    <property type="component" value="Unassembled WGS sequence"/>
</dbReference>
<dbReference type="CDD" id="cd07129">
    <property type="entry name" value="ALDH_KGSADH"/>
    <property type="match status" value="1"/>
</dbReference>
<dbReference type="InterPro" id="IPR044151">
    <property type="entry name" value="ALDH_KGSADH"/>
</dbReference>
<keyword evidence="4" id="KW-1185">Reference proteome</keyword>
<reference evidence="3 4" key="1">
    <citation type="journal article" date="2008" name="Int. J. Syst. Evol. Microbiol.">
        <title>Leifsonia pindariensis sp. nov., isolated from the Pindari glacier of the Indian Himalayas, and emended description of the genus Leifsonia.</title>
        <authorList>
            <person name="Reddy G.S."/>
            <person name="Prabagaran S.R."/>
            <person name="Shivaji S."/>
        </authorList>
    </citation>
    <scope>NUCLEOTIDE SEQUENCE [LARGE SCALE GENOMIC DNA]</scope>
    <source>
        <strain evidence="3 4">PON 10</strain>
    </source>
</reference>
<proteinExistence type="predicted"/>
<gene>
    <name evidence="3" type="ORF">GY24_08750</name>
</gene>
<evidence type="ECO:0000313" key="3">
    <source>
        <dbReference type="EMBL" id="PPL18947.1"/>
    </source>
</evidence>
<dbReference type="InterPro" id="IPR050740">
    <property type="entry name" value="Aldehyde_DH_Superfamily"/>
</dbReference>
<dbReference type="Pfam" id="PF00171">
    <property type="entry name" value="Aldedh"/>
    <property type="match status" value="1"/>
</dbReference>
<dbReference type="RefSeq" id="WP_104475286.1">
    <property type="nucleotide sequence ID" value="NZ_MPZN01000023.1"/>
</dbReference>
<accession>A0ABX5AVP9</accession>
<organism evidence="3 4">
    <name type="scientific">Microterricola pindariensis</name>
    <dbReference type="NCBI Taxonomy" id="478010"/>
    <lineage>
        <taxon>Bacteria</taxon>
        <taxon>Bacillati</taxon>
        <taxon>Actinomycetota</taxon>
        <taxon>Actinomycetes</taxon>
        <taxon>Micrococcales</taxon>
        <taxon>Microbacteriaceae</taxon>
        <taxon>Microterricola</taxon>
    </lineage>
</organism>
<evidence type="ECO:0000256" key="1">
    <source>
        <dbReference type="ARBA" id="ARBA00023002"/>
    </source>
</evidence>
<name>A0ABX5AVP9_9MICO</name>
<dbReference type="InterPro" id="IPR016162">
    <property type="entry name" value="Ald_DH_N"/>
</dbReference>
<protein>
    <submittedName>
        <fullName evidence="3">Aldehyde dehydrogenase (NADP(+))</fullName>
    </submittedName>
</protein>
<dbReference type="EMBL" id="MPZN01000023">
    <property type="protein sequence ID" value="PPL18947.1"/>
    <property type="molecule type" value="Genomic_DNA"/>
</dbReference>
<dbReference type="InterPro" id="IPR016163">
    <property type="entry name" value="Ald_DH_C"/>
</dbReference>
<sequence>MADATTARDVEQIAIGADRAADVWASTSATERGRVLRAVADALDDAAGELIPLAMAETNLAEGRLAGELRRTTFQLRIFAETLEEGGYLDVRIDHADDAWPMGAPRPDLRRSLISVGPVVVFAASNFPFAFSVAGGDTASALAAGSSVILKAHSGHPGLSRRTAEIVGDALAGAGAPAGVFTVIFGTEAGRLALQHPLVKAGAFTGSIAGGRALFDLAQSRPEPIPFYGELGSVNPVFVTRAAASARGESIAEEFVGSFTLGAGQFCTKPGILFVPRASDLASRLAGSTLPPAAKLLNARIQSGFLDALADVRSHAAVRVLCARDDASDGPPAPSLLATDIAALLDDPQALLAEVFGPAALVVEYDDEAQLLEVARVLEGQLTATIVGEDEDQIAPELIRLLAKKAGRVLWNQWPTGVSVTYAQQHGGPYPATTASASTSVGTAAITRFLRPVAFQGLPQHLLAAELRDENELGIRRRVNGVLG</sequence>